<dbReference type="RefSeq" id="WP_125227043.1">
    <property type="nucleotide sequence ID" value="NZ_RQYT01000004.1"/>
</dbReference>
<proteinExistence type="predicted"/>
<dbReference type="InterPro" id="IPR041492">
    <property type="entry name" value="HAD_2"/>
</dbReference>
<dbReference type="InterPro" id="IPR023198">
    <property type="entry name" value="PGP-like_dom2"/>
</dbReference>
<dbReference type="Proteomes" id="UP000280935">
    <property type="component" value="Unassembled WGS sequence"/>
</dbReference>
<organism evidence="1 2">
    <name type="scientific">Arachnia propionica</name>
    <dbReference type="NCBI Taxonomy" id="1750"/>
    <lineage>
        <taxon>Bacteria</taxon>
        <taxon>Bacillati</taxon>
        <taxon>Actinomycetota</taxon>
        <taxon>Actinomycetes</taxon>
        <taxon>Propionibacteriales</taxon>
        <taxon>Propionibacteriaceae</taxon>
        <taxon>Arachnia</taxon>
    </lineage>
</organism>
<dbReference type="SFLD" id="SFLDS00003">
    <property type="entry name" value="Haloacid_Dehalogenase"/>
    <property type="match status" value="1"/>
</dbReference>
<reference evidence="1 2" key="1">
    <citation type="submission" date="2018-11" db="EMBL/GenBank/DDBJ databases">
        <title>Genomes From Bacteria Associated with the Canine Oral Cavity: a Test Case for Automated Genome-Based Taxonomic Assignment.</title>
        <authorList>
            <person name="Coil D.A."/>
            <person name="Jospin G."/>
            <person name="Darling A.E."/>
            <person name="Wallis C."/>
            <person name="Davis I.J."/>
            <person name="Harris S."/>
            <person name="Eisen J.A."/>
            <person name="Holcombe L.J."/>
            <person name="O'Flynn C."/>
        </authorList>
    </citation>
    <scope>NUCLEOTIDE SEQUENCE [LARGE SCALE GENOMIC DNA]</scope>
    <source>
        <strain evidence="1 2">OH2822_COT-296</strain>
    </source>
</reference>
<dbReference type="InterPro" id="IPR023214">
    <property type="entry name" value="HAD_sf"/>
</dbReference>
<name>A0A3P1WX08_9ACTN</name>
<dbReference type="GO" id="GO:0050308">
    <property type="term" value="F:sugar-phosphatase activity"/>
    <property type="evidence" value="ECO:0007669"/>
    <property type="project" value="TreeGrafter"/>
</dbReference>
<dbReference type="InterPro" id="IPR036412">
    <property type="entry name" value="HAD-like_sf"/>
</dbReference>
<dbReference type="NCBIfam" id="TIGR01509">
    <property type="entry name" value="HAD-SF-IA-v3"/>
    <property type="match status" value="1"/>
</dbReference>
<dbReference type="InterPro" id="IPR051806">
    <property type="entry name" value="HAD-like_SPP"/>
</dbReference>
<dbReference type="PANTHER" id="PTHR43481:SF4">
    <property type="entry name" value="GLYCEROL-1-PHOSPHATE PHOSPHOHYDROLASE 1-RELATED"/>
    <property type="match status" value="1"/>
</dbReference>
<dbReference type="Gene3D" id="1.10.150.240">
    <property type="entry name" value="Putative phosphatase, domain 2"/>
    <property type="match status" value="1"/>
</dbReference>
<dbReference type="PANTHER" id="PTHR43481">
    <property type="entry name" value="FRUCTOSE-1-PHOSPHATE PHOSPHATASE"/>
    <property type="match status" value="1"/>
</dbReference>
<evidence type="ECO:0000313" key="2">
    <source>
        <dbReference type="Proteomes" id="UP000280935"/>
    </source>
</evidence>
<sequence>MGWQRRDGEVIGEFDAVILDHDGTIVDSETAMYRAYARWAEEFGVDATELPKYIGMPSAAISEILVPGRSQYAADRIEQLEVEDTDGVTAMPGAMTALTELPADAVAIATSCTAPLLRARMAKAGLPLPPVVVTRDDVTEGKPSPESFLLAAERMGVEPERALVIEDAPAGVRAARAGGFPVLGILSSQTPEILEADHHVKDLSAVVWEIADGVIRARLTSSS</sequence>
<keyword evidence="1" id="KW-0378">Hydrolase</keyword>
<accession>A0A3P1WX08</accession>
<dbReference type="Gene3D" id="3.40.50.1000">
    <property type="entry name" value="HAD superfamily/HAD-like"/>
    <property type="match status" value="1"/>
</dbReference>
<protein>
    <submittedName>
        <fullName evidence="1">HAD family hydrolase</fullName>
    </submittedName>
</protein>
<comment type="caution">
    <text evidence="1">The sequence shown here is derived from an EMBL/GenBank/DDBJ whole genome shotgun (WGS) entry which is preliminary data.</text>
</comment>
<gene>
    <name evidence="1" type="ORF">EII35_03305</name>
</gene>
<dbReference type="OrthoDB" id="9800058at2"/>
<dbReference type="AlphaFoldDB" id="A0A3P1WX08"/>
<dbReference type="SUPFAM" id="SSF56784">
    <property type="entry name" value="HAD-like"/>
    <property type="match status" value="1"/>
</dbReference>
<evidence type="ECO:0000313" key="1">
    <source>
        <dbReference type="EMBL" id="RRD50771.1"/>
    </source>
</evidence>
<dbReference type="InterPro" id="IPR006439">
    <property type="entry name" value="HAD-SF_hydro_IA"/>
</dbReference>
<dbReference type="EMBL" id="RQYT01000004">
    <property type="protein sequence ID" value="RRD50771.1"/>
    <property type="molecule type" value="Genomic_DNA"/>
</dbReference>
<dbReference type="SFLD" id="SFLDG01129">
    <property type="entry name" value="C1.5:_HAD__Beta-PGM__Phosphata"/>
    <property type="match status" value="1"/>
</dbReference>
<dbReference type="Pfam" id="PF13419">
    <property type="entry name" value="HAD_2"/>
    <property type="match status" value="1"/>
</dbReference>